<evidence type="ECO:0000313" key="3">
    <source>
        <dbReference type="EMBL" id="NGO49097.1"/>
    </source>
</evidence>
<reference evidence="3 4" key="1">
    <citation type="submission" date="2020-02" db="EMBL/GenBank/DDBJ databases">
        <title>Whole-genome analyses of novel actinobacteria.</title>
        <authorList>
            <person name="Sahin N."/>
            <person name="Tokatli A."/>
        </authorList>
    </citation>
    <scope>NUCLEOTIDE SEQUENCE [LARGE SCALE GENOMIC DNA]</scope>
    <source>
        <strain evidence="3 4">YC419</strain>
    </source>
</reference>
<evidence type="ECO:0008006" key="5">
    <source>
        <dbReference type="Google" id="ProtNLM"/>
    </source>
</evidence>
<evidence type="ECO:0000256" key="2">
    <source>
        <dbReference type="SAM" id="Phobius"/>
    </source>
</evidence>
<gene>
    <name evidence="3" type="ORF">G6048_45835</name>
</gene>
<keyword evidence="2" id="KW-0472">Membrane</keyword>
<evidence type="ECO:0000256" key="1">
    <source>
        <dbReference type="SAM" id="MobiDB-lite"/>
    </source>
</evidence>
<dbReference type="EMBL" id="JAAKZX010000337">
    <property type="protein sequence ID" value="NGO49097.1"/>
    <property type="molecule type" value="Genomic_DNA"/>
</dbReference>
<feature type="transmembrane region" description="Helical" evidence="2">
    <location>
        <begin position="35"/>
        <end position="55"/>
    </location>
</feature>
<proteinExistence type="predicted"/>
<comment type="caution">
    <text evidence="3">The sequence shown here is derived from an EMBL/GenBank/DDBJ whole genome shotgun (WGS) entry which is preliminary data.</text>
</comment>
<protein>
    <recommendedName>
        <fullName evidence="5">Serine/threonine protein kinase</fullName>
    </recommendedName>
</protein>
<evidence type="ECO:0000313" key="4">
    <source>
        <dbReference type="Proteomes" id="UP001518140"/>
    </source>
</evidence>
<keyword evidence="2" id="KW-0812">Transmembrane</keyword>
<keyword evidence="4" id="KW-1185">Reference proteome</keyword>
<accession>A0ABX0EAH9</accession>
<name>A0ABX0EAH9_9ACTN</name>
<dbReference type="Proteomes" id="UP001518140">
    <property type="component" value="Unassembled WGS sequence"/>
</dbReference>
<dbReference type="RefSeq" id="WP_165345545.1">
    <property type="nucleotide sequence ID" value="NZ_JAAKZX010000337.1"/>
</dbReference>
<keyword evidence="2" id="KW-1133">Transmembrane helix</keyword>
<feature type="compositionally biased region" description="Basic and acidic residues" evidence="1">
    <location>
        <begin position="1"/>
        <end position="23"/>
    </location>
</feature>
<organism evidence="3 4">
    <name type="scientific">Streptomyces ureilyticus</name>
    <dbReference type="NCBI Taxonomy" id="1775131"/>
    <lineage>
        <taxon>Bacteria</taxon>
        <taxon>Bacillati</taxon>
        <taxon>Actinomycetota</taxon>
        <taxon>Actinomycetes</taxon>
        <taxon>Kitasatosporales</taxon>
        <taxon>Streptomycetaceae</taxon>
        <taxon>Streptomyces</taxon>
    </lineage>
</organism>
<sequence length="114" mass="11762">MRDVVADVRTTGHEADPCRTERPRGRHRKPRPRRMLMAVGGLALAAGALSLMRLAPEPPGGTGGDVTATNIDPAEIEPADIEPTAVGATQAPASVSDTGEAVVAKGTPTSRSSR</sequence>
<feature type="region of interest" description="Disordered" evidence="1">
    <location>
        <begin position="55"/>
        <end position="114"/>
    </location>
</feature>
<feature type="region of interest" description="Disordered" evidence="1">
    <location>
        <begin position="1"/>
        <end position="31"/>
    </location>
</feature>